<dbReference type="SUPFAM" id="SSF55729">
    <property type="entry name" value="Acyl-CoA N-acyltransferases (Nat)"/>
    <property type="match status" value="1"/>
</dbReference>
<name>A0A2N3LWK0_9HYPH</name>
<evidence type="ECO:0000313" key="5">
    <source>
        <dbReference type="Proteomes" id="UP000233491"/>
    </source>
</evidence>
<evidence type="ECO:0000256" key="1">
    <source>
        <dbReference type="ARBA" id="ARBA00022679"/>
    </source>
</evidence>
<comment type="caution">
    <text evidence="4">The sequence shown here is derived from an EMBL/GenBank/DDBJ whole genome shotgun (WGS) entry which is preliminary data.</text>
</comment>
<protein>
    <submittedName>
        <fullName evidence="4">GNAT family N-acetyltransferase</fullName>
    </submittedName>
</protein>
<dbReference type="CDD" id="cd04301">
    <property type="entry name" value="NAT_SF"/>
    <property type="match status" value="1"/>
</dbReference>
<gene>
    <name evidence="4" type="ORF">CXZ10_12705</name>
</gene>
<accession>A0A2N3LWK0</accession>
<dbReference type="Pfam" id="PF00583">
    <property type="entry name" value="Acetyltransf_1"/>
    <property type="match status" value="1"/>
</dbReference>
<keyword evidence="5" id="KW-1185">Reference proteome</keyword>
<keyword evidence="2" id="KW-0012">Acyltransferase</keyword>
<dbReference type="EMBL" id="PJNW01000009">
    <property type="protein sequence ID" value="PKR88968.1"/>
    <property type="molecule type" value="Genomic_DNA"/>
</dbReference>
<proteinExistence type="predicted"/>
<dbReference type="OrthoDB" id="9803233at2"/>
<evidence type="ECO:0000259" key="3">
    <source>
        <dbReference type="PROSITE" id="PS51186"/>
    </source>
</evidence>
<dbReference type="InterPro" id="IPR016181">
    <property type="entry name" value="Acyl_CoA_acyltransferase"/>
</dbReference>
<dbReference type="Proteomes" id="UP000233491">
    <property type="component" value="Unassembled WGS sequence"/>
</dbReference>
<dbReference type="PANTHER" id="PTHR43877">
    <property type="entry name" value="AMINOALKYLPHOSPHONATE N-ACETYLTRANSFERASE-RELATED-RELATED"/>
    <property type="match status" value="1"/>
</dbReference>
<dbReference type="AlphaFoldDB" id="A0A2N3LWK0"/>
<evidence type="ECO:0000313" key="4">
    <source>
        <dbReference type="EMBL" id="PKR88968.1"/>
    </source>
</evidence>
<dbReference type="PROSITE" id="PS51186">
    <property type="entry name" value="GNAT"/>
    <property type="match status" value="1"/>
</dbReference>
<dbReference type="InterPro" id="IPR050832">
    <property type="entry name" value="Bact_Acetyltransf"/>
</dbReference>
<feature type="domain" description="N-acetyltransferase" evidence="3">
    <location>
        <begin position="27"/>
        <end position="177"/>
    </location>
</feature>
<dbReference type="PANTHER" id="PTHR43877:SF5">
    <property type="entry name" value="BLL8307 PROTEIN"/>
    <property type="match status" value="1"/>
</dbReference>
<sequence length="184" mass="19878">MGGGRCRRAAACRVGNRGDRRLMTEALHVIAEEAPDRADVIALIEASDAYSLERYPPEGHFGTDIAGLKSPDVTFLVARRGGAAEGCGAVKWFADGTAELKRIFVSDAARGLGLGRRIMARLETLAAERGVTTLYLETGPLNTEAVTMYRRLGYAECGPFADYAANPYSLFMTRKLTDEPSNEG</sequence>
<dbReference type="Gene3D" id="3.40.630.30">
    <property type="match status" value="1"/>
</dbReference>
<dbReference type="GO" id="GO:0016747">
    <property type="term" value="F:acyltransferase activity, transferring groups other than amino-acyl groups"/>
    <property type="evidence" value="ECO:0007669"/>
    <property type="project" value="InterPro"/>
</dbReference>
<keyword evidence="1 4" id="KW-0808">Transferase</keyword>
<organism evidence="4 5">
    <name type="scientific">Pleomorphomonas diazotrophica</name>
    <dbReference type="NCBI Taxonomy" id="1166257"/>
    <lineage>
        <taxon>Bacteria</taxon>
        <taxon>Pseudomonadati</taxon>
        <taxon>Pseudomonadota</taxon>
        <taxon>Alphaproteobacteria</taxon>
        <taxon>Hyphomicrobiales</taxon>
        <taxon>Pleomorphomonadaceae</taxon>
        <taxon>Pleomorphomonas</taxon>
    </lineage>
</organism>
<evidence type="ECO:0000256" key="2">
    <source>
        <dbReference type="ARBA" id="ARBA00023315"/>
    </source>
</evidence>
<dbReference type="InterPro" id="IPR000182">
    <property type="entry name" value="GNAT_dom"/>
</dbReference>
<reference evidence="4 5" key="1">
    <citation type="submission" date="2017-12" db="EMBL/GenBank/DDBJ databases">
        <title>Anaerobic carbon monoxide metabolism by Pleomorphomonas carboxyditropha sp. nov., a new mesophilic hydrogenogenic carboxidotroph.</title>
        <authorList>
            <person name="Esquivel-Elizondo S."/>
            <person name="Krajmalnik-Brown R."/>
        </authorList>
    </citation>
    <scope>NUCLEOTIDE SEQUENCE [LARGE SCALE GENOMIC DNA]</scope>
    <source>
        <strain evidence="4 5">R5-392</strain>
    </source>
</reference>